<organism evidence="1 2">
    <name type="scientific">Taklimakanibacter albus</name>
    <dbReference type="NCBI Taxonomy" id="2800327"/>
    <lineage>
        <taxon>Bacteria</taxon>
        <taxon>Pseudomonadati</taxon>
        <taxon>Pseudomonadota</taxon>
        <taxon>Alphaproteobacteria</taxon>
        <taxon>Hyphomicrobiales</taxon>
        <taxon>Aestuariivirgaceae</taxon>
        <taxon>Taklimakanibacter</taxon>
    </lineage>
</organism>
<reference evidence="1" key="1">
    <citation type="submission" date="2021-01" db="EMBL/GenBank/DDBJ databases">
        <authorList>
            <person name="Sun Q."/>
        </authorList>
    </citation>
    <scope>NUCLEOTIDE SEQUENCE</scope>
    <source>
        <strain evidence="1">YIM B02566</strain>
    </source>
</reference>
<evidence type="ECO:0000313" key="2">
    <source>
        <dbReference type="Proteomes" id="UP000616151"/>
    </source>
</evidence>
<gene>
    <name evidence="1" type="ORF">JHL16_12510</name>
</gene>
<protein>
    <submittedName>
        <fullName evidence="1">LysR family transcriptional regulator</fullName>
    </submittedName>
</protein>
<dbReference type="EMBL" id="JAENHL010000007">
    <property type="protein sequence ID" value="MBK1867170.1"/>
    <property type="molecule type" value="Genomic_DNA"/>
</dbReference>
<keyword evidence="2" id="KW-1185">Reference proteome</keyword>
<accession>A0ACC5R3C2</accession>
<proteinExistence type="predicted"/>
<comment type="caution">
    <text evidence="1">The sequence shown here is derived from an EMBL/GenBank/DDBJ whole genome shotgun (WGS) entry which is preliminary data.</text>
</comment>
<name>A0ACC5R3C2_9HYPH</name>
<sequence>MTSLRRLLPSAGALFVFEAAARYLSFTRAAGELNVTQSAVSRMIAKLEAHLDTKLFIRTTTGLELSEDGRHLYNAVTGSFQHMEIAIEDIRAKHGDTGTVTLSISSAFAMHWFMPRLDRFQSRFPNIDLRFQLVRGEPTGPIEDVDLAIRYNLSEDNDQQRWPLMEELVVPVCSPGYLSTHGALDDCPDLSGHTLAHLSGSIRIPWSRYLAEFNYPAPTGSRSLTFSDYTLVIQAAVNGRGIALGWWHVVAHTLLQKELVPAGRNRLKTGQFYYLVATSRRPLRKPAVLVRDWLLGEMAELRREVLGEQ</sequence>
<dbReference type="Proteomes" id="UP000616151">
    <property type="component" value="Unassembled WGS sequence"/>
</dbReference>
<evidence type="ECO:0000313" key="1">
    <source>
        <dbReference type="EMBL" id="MBK1867170.1"/>
    </source>
</evidence>